<dbReference type="RefSeq" id="WP_372566072.1">
    <property type="nucleotide sequence ID" value="NZ_JBGOSP010000032.1"/>
</dbReference>
<protein>
    <submittedName>
        <fullName evidence="1">Uncharacterized protein</fullName>
    </submittedName>
</protein>
<proteinExistence type="predicted"/>
<dbReference type="Proteomes" id="UP001571476">
    <property type="component" value="Unassembled WGS sequence"/>
</dbReference>
<keyword evidence="2" id="KW-1185">Reference proteome</keyword>
<sequence>MAAQAAVDAPKGIGSISSYVTEVALPAKGYNDDNVCSACR</sequence>
<reference evidence="1 2" key="1">
    <citation type="submission" date="2024-08" db="EMBL/GenBank/DDBJ databases">
        <title>Genome sequence of Streptomyces aureus CACIA-1.46HGO.</title>
        <authorList>
            <person name="Evangelista-Martinez Z."/>
        </authorList>
    </citation>
    <scope>NUCLEOTIDE SEQUENCE [LARGE SCALE GENOMIC DNA]</scope>
    <source>
        <strain evidence="1 2">CACIA-1.46HGO</strain>
    </source>
</reference>
<comment type="caution">
    <text evidence="1">The sequence shown here is derived from an EMBL/GenBank/DDBJ whole genome shotgun (WGS) entry which is preliminary data.</text>
</comment>
<accession>A0ABV4SU86</accession>
<name>A0ABV4SU86_9ACTN</name>
<organism evidence="1 2">
    <name type="scientific">Streptomyces aureus</name>
    <dbReference type="NCBI Taxonomy" id="193461"/>
    <lineage>
        <taxon>Bacteria</taxon>
        <taxon>Bacillati</taxon>
        <taxon>Actinomycetota</taxon>
        <taxon>Actinomycetes</taxon>
        <taxon>Kitasatosporales</taxon>
        <taxon>Streptomycetaceae</taxon>
        <taxon>Streptomyces</taxon>
    </lineage>
</organism>
<dbReference type="EMBL" id="JBGOSP010000032">
    <property type="protein sequence ID" value="MFA3842016.1"/>
    <property type="molecule type" value="Genomic_DNA"/>
</dbReference>
<evidence type="ECO:0000313" key="1">
    <source>
        <dbReference type="EMBL" id="MFA3842016.1"/>
    </source>
</evidence>
<evidence type="ECO:0000313" key="2">
    <source>
        <dbReference type="Proteomes" id="UP001571476"/>
    </source>
</evidence>
<gene>
    <name evidence="1" type="ORF">ACEG43_38485</name>
</gene>